<evidence type="ECO:0000256" key="1">
    <source>
        <dbReference type="SAM" id="SignalP"/>
    </source>
</evidence>
<evidence type="ECO:0000313" key="2">
    <source>
        <dbReference type="EMBL" id="XAM17632.1"/>
    </source>
</evidence>
<keyword evidence="3" id="KW-1185">Reference proteome</keyword>
<evidence type="ECO:0000313" key="3">
    <source>
        <dbReference type="Proteomes" id="UP001434737"/>
    </source>
</evidence>
<accession>A0ABZ3F394</accession>
<evidence type="ECO:0008006" key="4">
    <source>
        <dbReference type="Google" id="ProtNLM"/>
    </source>
</evidence>
<feature type="chain" id="PRO_5047472048" description="Outer membrane beta-barrel protein" evidence="1">
    <location>
        <begin position="18"/>
        <end position="253"/>
    </location>
</feature>
<dbReference type="RefSeq" id="WP_343353276.1">
    <property type="nucleotide sequence ID" value="NZ_CP145316.1"/>
</dbReference>
<name>A0ABZ3F394_9HELI</name>
<protein>
    <recommendedName>
        <fullName evidence="4">Outer membrane beta-barrel protein</fullName>
    </recommendedName>
</protein>
<keyword evidence="1" id="KW-0732">Signal</keyword>
<dbReference type="Proteomes" id="UP001434737">
    <property type="component" value="Chromosome"/>
</dbReference>
<proteinExistence type="predicted"/>
<dbReference type="EMBL" id="CP145316">
    <property type="protein sequence ID" value="XAM17632.1"/>
    <property type="molecule type" value="Genomic_DNA"/>
</dbReference>
<gene>
    <name evidence="2" type="ORF">V3I05_08045</name>
</gene>
<reference evidence="2 3" key="1">
    <citation type="submission" date="2024-02" db="EMBL/GenBank/DDBJ databases">
        <title>Genome and pathogenicity analysis of Helicobacter mastomyrinus isolated from mice.</title>
        <authorList>
            <person name="Zhu L."/>
        </authorList>
    </citation>
    <scope>NUCLEOTIDE SEQUENCE [LARGE SCALE GENOMIC DNA]</scope>
    <source>
        <strain evidence="2 3">Hm-17</strain>
    </source>
</reference>
<feature type="signal peptide" evidence="1">
    <location>
        <begin position="1"/>
        <end position="17"/>
    </location>
</feature>
<sequence>MGKTLFVFLLLVGNALAYTCNTSYYDDDRLGIGAHYSSLKTPLSQAHNTGAYLSIYSGYHWQRLYLAVDTLVGFTRPIFTSYADSSTHKESKAYFFSSVAAHIGLKLGERDRLFFIYLAPRIEGYRFNQYEKGGFTAGYVSVCPSLFNRTTLTERLAFEANLGIAPFVARRYMGEDFESMAPSLDGSYRIDASIGLLFKRSSPYSKRTDFYVRLNGTLLNNKSYIHSSSLTQPASKDYALMLECGMVLENLFR</sequence>
<organism evidence="2 3">
    <name type="scientific">Helicobacter mastomyrinus</name>
    <dbReference type="NCBI Taxonomy" id="287948"/>
    <lineage>
        <taxon>Bacteria</taxon>
        <taxon>Pseudomonadati</taxon>
        <taxon>Campylobacterota</taxon>
        <taxon>Epsilonproteobacteria</taxon>
        <taxon>Campylobacterales</taxon>
        <taxon>Helicobacteraceae</taxon>
        <taxon>Helicobacter</taxon>
    </lineage>
</organism>